<evidence type="ECO:0008006" key="3">
    <source>
        <dbReference type="Google" id="ProtNLM"/>
    </source>
</evidence>
<organism evidence="1 2">
    <name type="scientific">Gonapodya prolifera (strain JEL478)</name>
    <name type="common">Monoblepharis prolifera</name>
    <dbReference type="NCBI Taxonomy" id="1344416"/>
    <lineage>
        <taxon>Eukaryota</taxon>
        <taxon>Fungi</taxon>
        <taxon>Fungi incertae sedis</taxon>
        <taxon>Chytridiomycota</taxon>
        <taxon>Chytridiomycota incertae sedis</taxon>
        <taxon>Monoblepharidomycetes</taxon>
        <taxon>Monoblepharidales</taxon>
        <taxon>Gonapodyaceae</taxon>
        <taxon>Gonapodya</taxon>
    </lineage>
</organism>
<evidence type="ECO:0000313" key="1">
    <source>
        <dbReference type="EMBL" id="KXS10137.1"/>
    </source>
</evidence>
<dbReference type="Gene3D" id="3.80.10.10">
    <property type="entry name" value="Ribonuclease Inhibitor"/>
    <property type="match status" value="1"/>
</dbReference>
<dbReference type="AlphaFoldDB" id="A0A139A033"/>
<gene>
    <name evidence="1" type="ORF">M427DRAFT_62875</name>
</gene>
<dbReference type="Proteomes" id="UP000070544">
    <property type="component" value="Unassembled WGS sequence"/>
</dbReference>
<accession>A0A139A033</accession>
<keyword evidence="2" id="KW-1185">Reference proteome</keyword>
<protein>
    <recommendedName>
        <fullName evidence="3">F-box domain-containing protein</fullName>
    </recommendedName>
</protein>
<dbReference type="OrthoDB" id="10611666at2759"/>
<name>A0A139A033_GONPJ</name>
<dbReference type="EMBL" id="KQ965836">
    <property type="protein sequence ID" value="KXS10137.1"/>
    <property type="molecule type" value="Genomic_DNA"/>
</dbReference>
<dbReference type="InterPro" id="IPR032675">
    <property type="entry name" value="LRR_dom_sf"/>
</dbReference>
<proteinExistence type="predicted"/>
<reference evidence="1 2" key="1">
    <citation type="journal article" date="2015" name="Genome Biol. Evol.">
        <title>Phylogenomic analyses indicate that early fungi evolved digesting cell walls of algal ancestors of land plants.</title>
        <authorList>
            <person name="Chang Y."/>
            <person name="Wang S."/>
            <person name="Sekimoto S."/>
            <person name="Aerts A.L."/>
            <person name="Choi C."/>
            <person name="Clum A."/>
            <person name="LaButti K.M."/>
            <person name="Lindquist E.A."/>
            <person name="Yee Ngan C."/>
            <person name="Ohm R.A."/>
            <person name="Salamov A.A."/>
            <person name="Grigoriev I.V."/>
            <person name="Spatafora J.W."/>
            <person name="Berbee M.L."/>
        </authorList>
    </citation>
    <scope>NUCLEOTIDE SEQUENCE [LARGE SCALE GENOMIC DNA]</scope>
    <source>
        <strain evidence="1 2">JEL478</strain>
    </source>
</reference>
<evidence type="ECO:0000313" key="2">
    <source>
        <dbReference type="Proteomes" id="UP000070544"/>
    </source>
</evidence>
<sequence>MPDELQIHLFQFLHHYPRTLEACRLTSRRFEQLATPHFFRDLKPRTLDHMHHLVEILSHTVLLSNTGSEKGEMAAAARARAIARSVRKLDFRLISGPISASPENGDLIASACRSVDMALLEALAFPEFISEGHITMVETILERIAELGTSIKSLGLPNAEAMQSNTTRTAVQAILPRLTKLAIDFESPTVGNGGDPLTMGSFNRLAVLDIAAWRGTYGHSTNHTAEWRYLIPQFVNLTSFSVIARDMSTSFGEHELSMLFDHAPGLKRLFLDTLDQRVVGVIAKKGANLESLYLCGASVGVFEVVGNLRNLSNFGYIYTAGNHMAVGDNEHFRKAFGQGKLLALELRPDSSRWQHHIKFVLTGNPSLKRLWIGSSLRRDIKVFSAAWEALREGSNPSLRCLRLPRLEMTREAFELELAGLCKVAGDLELVWVTLQDESPYTYERRDQGGVPVDGTSLRRLVGNRKLLWDSRDMLDPNHLPFVSDLFEEDE</sequence>